<dbReference type="PROSITE" id="PS51831">
    <property type="entry name" value="HD"/>
    <property type="match status" value="1"/>
</dbReference>
<dbReference type="STRING" id="1121432.SAMN02745219_01299"/>
<feature type="domain" description="HD" evidence="1">
    <location>
        <begin position="23"/>
        <end position="145"/>
    </location>
</feature>
<dbReference type="InterPro" id="IPR003607">
    <property type="entry name" value="HD/PDEase_dom"/>
</dbReference>
<evidence type="ECO:0000259" key="2">
    <source>
        <dbReference type="PROSITE" id="PS51832"/>
    </source>
</evidence>
<sequence length="210" mass="23431">MKSTFIHAARALMKLQEVRFKVSPNHSWRVAAYAAVLAKKLGMSEKEQNRIYLAGLLHDIGKLGISSAILHKPGKLTAAEWEEIKKHPVYSYEILSAIPGMKAISLMALYHHERYDGCGYPEGLGGEAIPLGARILAVADSFDAMTSDRVYRPRMSEEMATEELYRCAGTQFDPQLVEVFCCRVVPEGIDPELYRITVDIPGGVKHLRNN</sequence>
<dbReference type="EMBL" id="FQZM01000014">
    <property type="protein sequence ID" value="SHI89544.1"/>
    <property type="molecule type" value="Genomic_DNA"/>
</dbReference>
<keyword evidence="4" id="KW-1185">Reference proteome</keyword>
<accession>A0A1M6EVN1</accession>
<feature type="domain" description="HD-GYP" evidence="2">
    <location>
        <begin position="1"/>
        <end position="196"/>
    </location>
</feature>
<evidence type="ECO:0000313" key="3">
    <source>
        <dbReference type="EMBL" id="SHI89544.1"/>
    </source>
</evidence>
<reference evidence="4" key="1">
    <citation type="submission" date="2016-11" db="EMBL/GenBank/DDBJ databases">
        <authorList>
            <person name="Varghese N."/>
            <person name="Submissions S."/>
        </authorList>
    </citation>
    <scope>NUCLEOTIDE SEQUENCE [LARGE SCALE GENOMIC DNA]</scope>
    <source>
        <strain evidence="4">DSM 16057</strain>
    </source>
</reference>
<dbReference type="Proteomes" id="UP000184529">
    <property type="component" value="Unassembled WGS sequence"/>
</dbReference>
<dbReference type="Gene3D" id="1.10.3210.10">
    <property type="entry name" value="Hypothetical protein af1432"/>
    <property type="match status" value="1"/>
</dbReference>
<dbReference type="SUPFAM" id="SSF109604">
    <property type="entry name" value="HD-domain/PDEase-like"/>
    <property type="match status" value="1"/>
</dbReference>
<evidence type="ECO:0000259" key="1">
    <source>
        <dbReference type="PROSITE" id="PS51831"/>
    </source>
</evidence>
<dbReference type="AlphaFoldDB" id="A0A1M6EVN1"/>
<evidence type="ECO:0000313" key="4">
    <source>
        <dbReference type="Proteomes" id="UP000184529"/>
    </source>
</evidence>
<dbReference type="PROSITE" id="PS51832">
    <property type="entry name" value="HD_GYP"/>
    <property type="match status" value="1"/>
</dbReference>
<dbReference type="RefSeq" id="WP_072868187.1">
    <property type="nucleotide sequence ID" value="NZ_FQZM01000014.1"/>
</dbReference>
<protein>
    <submittedName>
        <fullName evidence="3">HD domain-containing protein</fullName>
    </submittedName>
</protein>
<dbReference type="SMART" id="SM00471">
    <property type="entry name" value="HDc"/>
    <property type="match status" value="1"/>
</dbReference>
<name>A0A1M6EVN1_9FIRM</name>
<organism evidence="3 4">
    <name type="scientific">Desulfofundulus thermosubterraneus DSM 16057</name>
    <dbReference type="NCBI Taxonomy" id="1121432"/>
    <lineage>
        <taxon>Bacteria</taxon>
        <taxon>Bacillati</taxon>
        <taxon>Bacillota</taxon>
        <taxon>Clostridia</taxon>
        <taxon>Eubacteriales</taxon>
        <taxon>Peptococcaceae</taxon>
        <taxon>Desulfofundulus</taxon>
    </lineage>
</organism>
<dbReference type="CDD" id="cd00077">
    <property type="entry name" value="HDc"/>
    <property type="match status" value="1"/>
</dbReference>
<dbReference type="InterPro" id="IPR006674">
    <property type="entry name" value="HD_domain"/>
</dbReference>
<dbReference type="OrthoDB" id="9798833at2"/>
<dbReference type="PANTHER" id="PTHR43155">
    <property type="entry name" value="CYCLIC DI-GMP PHOSPHODIESTERASE PA4108-RELATED"/>
    <property type="match status" value="1"/>
</dbReference>
<gene>
    <name evidence="3" type="ORF">SAMN02745219_01299</name>
</gene>
<proteinExistence type="predicted"/>
<dbReference type="Pfam" id="PF13487">
    <property type="entry name" value="HD_5"/>
    <property type="match status" value="1"/>
</dbReference>
<dbReference type="InterPro" id="IPR037522">
    <property type="entry name" value="HD_GYP_dom"/>
</dbReference>